<reference evidence="3 4" key="1">
    <citation type="submission" date="2016-02" db="EMBL/GenBank/DDBJ databases">
        <title>Biosynthesis of antibiotic leucinostatins and their inhibition on Phytophthora in bio-control Purpureocillium lilacinum.</title>
        <authorList>
            <person name="Wang G."/>
            <person name="Liu Z."/>
            <person name="Lin R."/>
            <person name="Li E."/>
            <person name="Mao Z."/>
            <person name="Ling J."/>
            <person name="Yin W."/>
            <person name="Xie B."/>
        </authorList>
    </citation>
    <scope>NUCLEOTIDE SEQUENCE [LARGE SCALE GENOMIC DNA]</scope>
    <source>
        <strain evidence="2">PLBJ-1</strain>
        <strain evidence="3">PLFJ-1</strain>
    </source>
</reference>
<evidence type="ECO:0000313" key="4">
    <source>
        <dbReference type="Proteomes" id="UP000078340"/>
    </source>
</evidence>
<organism evidence="3 4">
    <name type="scientific">Purpureocillium lilacinum</name>
    <name type="common">Paecilomyces lilacinus</name>
    <dbReference type="NCBI Taxonomy" id="33203"/>
    <lineage>
        <taxon>Eukaryota</taxon>
        <taxon>Fungi</taxon>
        <taxon>Dikarya</taxon>
        <taxon>Ascomycota</taxon>
        <taxon>Pezizomycotina</taxon>
        <taxon>Sordariomycetes</taxon>
        <taxon>Hypocreomycetidae</taxon>
        <taxon>Hypocreales</taxon>
        <taxon>Ophiocordycipitaceae</taxon>
        <taxon>Purpureocillium</taxon>
    </lineage>
</organism>
<keyword evidence="1" id="KW-0732">Signal</keyword>
<comment type="caution">
    <text evidence="3">The sequence shown here is derived from an EMBL/GenBank/DDBJ whole genome shotgun (WGS) entry which is preliminary data.</text>
</comment>
<dbReference type="Proteomes" id="UP000078240">
    <property type="component" value="Unassembled WGS sequence"/>
</dbReference>
<dbReference type="EMBL" id="LSBI01000002">
    <property type="protein sequence ID" value="OAQ93305.1"/>
    <property type="molecule type" value="Genomic_DNA"/>
</dbReference>
<dbReference type="AlphaFoldDB" id="A0A179HS58"/>
<sequence length="118" mass="13060">MRCKTLVRLVLAATGAAVPCKQWHAHMNGYWSEAVGAIAIGRKQWTSSRTQVASMYNGGIHAEIDNRDWQSAFAINKKNTACRPSMQSHERCRNVKLDFACLQFPATFGGNGPAHARQ</sequence>
<evidence type="ECO:0000313" key="3">
    <source>
        <dbReference type="EMBL" id="OAQ93305.1"/>
    </source>
</evidence>
<dbReference type="Proteomes" id="UP000078340">
    <property type="component" value="Unassembled WGS sequence"/>
</dbReference>
<protein>
    <submittedName>
        <fullName evidence="3">Uncharacterized protein</fullName>
    </submittedName>
</protein>
<accession>A0A179HS58</accession>
<feature type="chain" id="PRO_5010456166" evidence="1">
    <location>
        <begin position="18"/>
        <end position="118"/>
    </location>
</feature>
<gene>
    <name evidence="2" type="ORF">VFPBJ_07067</name>
    <name evidence="3" type="ORF">VFPFJ_02466</name>
</gene>
<dbReference type="EMBL" id="LSBH01000005">
    <property type="protein sequence ID" value="OAQ78946.1"/>
    <property type="molecule type" value="Genomic_DNA"/>
</dbReference>
<name>A0A179HS58_PURLI</name>
<feature type="signal peptide" evidence="1">
    <location>
        <begin position="1"/>
        <end position="17"/>
    </location>
</feature>
<evidence type="ECO:0000313" key="2">
    <source>
        <dbReference type="EMBL" id="OAQ78946.1"/>
    </source>
</evidence>
<proteinExistence type="predicted"/>
<evidence type="ECO:0000256" key="1">
    <source>
        <dbReference type="SAM" id="SignalP"/>
    </source>
</evidence>